<feature type="domain" description="Potassium channel" evidence="5">
    <location>
        <begin position="372"/>
        <end position="426"/>
    </location>
</feature>
<feature type="transmembrane region" description="Helical" evidence="4">
    <location>
        <begin position="228"/>
        <end position="253"/>
    </location>
</feature>
<accession>A0AAW1P638</accession>
<evidence type="ECO:0000256" key="2">
    <source>
        <dbReference type="ARBA" id="ARBA00022882"/>
    </source>
</evidence>
<dbReference type="Pfam" id="PF07885">
    <property type="entry name" value="Ion_trans_2"/>
    <property type="match status" value="1"/>
</dbReference>
<feature type="transmembrane region" description="Helical" evidence="4">
    <location>
        <begin position="286"/>
        <end position="306"/>
    </location>
</feature>
<protein>
    <recommendedName>
        <fullName evidence="5">Potassium channel domain-containing protein</fullName>
    </recommendedName>
</protein>
<keyword evidence="4" id="KW-0472">Membrane</keyword>
<dbReference type="GO" id="GO:0005249">
    <property type="term" value="F:voltage-gated potassium channel activity"/>
    <property type="evidence" value="ECO:0007669"/>
    <property type="project" value="InterPro"/>
</dbReference>
<feature type="compositionally biased region" description="Basic and acidic residues" evidence="3">
    <location>
        <begin position="650"/>
        <end position="660"/>
    </location>
</feature>
<feature type="compositionally biased region" description="Polar residues" evidence="3">
    <location>
        <begin position="679"/>
        <end position="690"/>
    </location>
</feature>
<feature type="region of interest" description="Disordered" evidence="3">
    <location>
        <begin position="627"/>
        <end position="705"/>
    </location>
</feature>
<dbReference type="InterPro" id="IPR018490">
    <property type="entry name" value="cNMP-bd_dom_sf"/>
</dbReference>
<evidence type="ECO:0000256" key="4">
    <source>
        <dbReference type="SAM" id="Phobius"/>
    </source>
</evidence>
<proteinExistence type="predicted"/>
<dbReference type="EMBL" id="JALJOR010000017">
    <property type="protein sequence ID" value="KAK9804836.1"/>
    <property type="molecule type" value="Genomic_DNA"/>
</dbReference>
<name>A0AAW1P638_9CHLO</name>
<feature type="transmembrane region" description="Helical" evidence="4">
    <location>
        <begin position="313"/>
        <end position="331"/>
    </location>
</feature>
<keyword evidence="7" id="KW-1185">Reference proteome</keyword>
<gene>
    <name evidence="6" type="ORF">WJX72_007920</name>
</gene>
<keyword evidence="1" id="KW-0633">Potassium transport</keyword>
<evidence type="ECO:0000256" key="1">
    <source>
        <dbReference type="ARBA" id="ARBA00022826"/>
    </source>
</evidence>
<dbReference type="InterPro" id="IPR045319">
    <property type="entry name" value="KAT/AKT"/>
</dbReference>
<keyword evidence="4" id="KW-1133">Transmembrane helix</keyword>
<keyword evidence="1" id="KW-0630">Potassium</keyword>
<dbReference type="InterPro" id="IPR013099">
    <property type="entry name" value="K_chnl_dom"/>
</dbReference>
<keyword evidence="2" id="KW-0851">Voltage-gated channel</keyword>
<dbReference type="GO" id="GO:0034702">
    <property type="term" value="C:monoatomic ion channel complex"/>
    <property type="evidence" value="ECO:0007669"/>
    <property type="project" value="UniProtKB-KW"/>
</dbReference>
<dbReference type="Gene3D" id="1.10.287.630">
    <property type="entry name" value="Helix hairpin bin"/>
    <property type="match status" value="1"/>
</dbReference>
<keyword evidence="2" id="KW-0813">Transport</keyword>
<evidence type="ECO:0000259" key="5">
    <source>
        <dbReference type="Pfam" id="PF07885"/>
    </source>
</evidence>
<keyword evidence="4" id="KW-0812">Transmembrane</keyword>
<feature type="transmembrane region" description="Helical" evidence="4">
    <location>
        <begin position="376"/>
        <end position="394"/>
    </location>
</feature>
<organism evidence="6 7">
    <name type="scientific">[Myrmecia] bisecta</name>
    <dbReference type="NCBI Taxonomy" id="41462"/>
    <lineage>
        <taxon>Eukaryota</taxon>
        <taxon>Viridiplantae</taxon>
        <taxon>Chlorophyta</taxon>
        <taxon>core chlorophytes</taxon>
        <taxon>Trebouxiophyceae</taxon>
        <taxon>Trebouxiales</taxon>
        <taxon>Trebouxiaceae</taxon>
        <taxon>Myrmecia</taxon>
    </lineage>
</organism>
<keyword evidence="2" id="KW-0406">Ion transport</keyword>
<dbReference type="AlphaFoldDB" id="A0AAW1P638"/>
<sequence length="705" mass="78604">MPFMRRDRSGPVDASSAYGPGRYQSASSIMGPAVDVEPYLPLVSEAEEEALSHLFVPRRAVLTQEQWDTYRSSESLGLKSFGSMAEIGQIKLQHDSAVDRSGGWSSNLSRRFGASTHNLEAQAAKDAQLRRQATSIFWLPLINPRKRSYVLWTNIILLMDLTYTAFLVPILVGFEVSAVNFGWGCYIDLIAGCFYAVELGLGFHVGFVGRYNMQRKVIMDGRGIAWYYVLKGSFFIDLLTTLAWLTQITLIILTHVHDDTNLAAITAYQIIRILRLTRFMSLLRRLYATAMAATAFIFPGITFSHASIYTFNLLYGGAVLGNFLACLWNWVAFQEGLEDTWVNYYAPFVRHYGDGASQLTQAQAASLPGPLRYLTGFYYVIVTIATVGYGDIVPATTAETVVSICCMLVGLVFFGLLLGAIADAMQRVSEGAHQAALFRGRMDAVDKWMRKRNLPRKLRQRIGAYYAEEWLSHNEAGEEVGIMDELPHKLRKDISYQLNRPLFLQLRIFFDFPEHIQAAIAAMMTPMQVPPGFELCQEDDDADSFWLLHEGEHLQGAYVVPLWKLRLKELLPLLNRHPDLYARASTQAVPSHHFNYLAINPPYQAQTREERQAALDAAADAATAALDEASRHGVPTPRLSSPSVSQSISERPDLRPDLRQKSSPGVLQNGAAQGGAPNSGRSLMSRTMQLKMQRLPKGQNAGLAS</sequence>
<evidence type="ECO:0000313" key="6">
    <source>
        <dbReference type="EMBL" id="KAK9804836.1"/>
    </source>
</evidence>
<dbReference type="SUPFAM" id="SSF51206">
    <property type="entry name" value="cAMP-binding domain-like"/>
    <property type="match status" value="1"/>
</dbReference>
<dbReference type="Gene3D" id="1.10.287.70">
    <property type="match status" value="1"/>
</dbReference>
<dbReference type="SUPFAM" id="SSF81324">
    <property type="entry name" value="Voltage-gated potassium channels"/>
    <property type="match status" value="1"/>
</dbReference>
<dbReference type="PANTHER" id="PTHR45743">
    <property type="entry name" value="POTASSIUM CHANNEL AKT1"/>
    <property type="match status" value="1"/>
</dbReference>
<dbReference type="InterPro" id="IPR003938">
    <property type="entry name" value="K_chnl_volt-dep_EAG/ELK/ERG"/>
</dbReference>
<feature type="transmembrane region" description="Helical" evidence="4">
    <location>
        <begin position="149"/>
        <end position="174"/>
    </location>
</feature>
<feature type="transmembrane region" description="Helical" evidence="4">
    <location>
        <begin position="186"/>
        <end position="207"/>
    </location>
</feature>
<dbReference type="Proteomes" id="UP001489004">
    <property type="component" value="Unassembled WGS sequence"/>
</dbReference>
<evidence type="ECO:0000313" key="7">
    <source>
        <dbReference type="Proteomes" id="UP001489004"/>
    </source>
</evidence>
<dbReference type="PRINTS" id="PR01463">
    <property type="entry name" value="EAGCHANLFMLY"/>
</dbReference>
<evidence type="ECO:0000256" key="3">
    <source>
        <dbReference type="SAM" id="MobiDB-lite"/>
    </source>
</evidence>
<keyword evidence="2" id="KW-0407">Ion channel</keyword>
<dbReference type="PANTHER" id="PTHR45743:SF2">
    <property type="entry name" value="POTASSIUM CHANNEL AKT1"/>
    <property type="match status" value="1"/>
</dbReference>
<reference evidence="6 7" key="1">
    <citation type="journal article" date="2024" name="Nat. Commun.">
        <title>Phylogenomics reveals the evolutionary origins of lichenization in chlorophyte algae.</title>
        <authorList>
            <person name="Puginier C."/>
            <person name="Libourel C."/>
            <person name="Otte J."/>
            <person name="Skaloud P."/>
            <person name="Haon M."/>
            <person name="Grisel S."/>
            <person name="Petersen M."/>
            <person name="Berrin J.G."/>
            <person name="Delaux P.M."/>
            <person name="Dal Grande F."/>
            <person name="Keller J."/>
        </authorList>
    </citation>
    <scope>NUCLEOTIDE SEQUENCE [LARGE SCALE GENOMIC DNA]</scope>
    <source>
        <strain evidence="6 7">SAG 2043</strain>
    </source>
</reference>
<comment type="caution">
    <text evidence="6">The sequence shown here is derived from an EMBL/GenBank/DDBJ whole genome shotgun (WGS) entry which is preliminary data.</text>
</comment>
<keyword evidence="1" id="KW-0631">Potassium channel</keyword>
<feature type="transmembrane region" description="Helical" evidence="4">
    <location>
        <begin position="401"/>
        <end position="422"/>
    </location>
</feature>
<feature type="compositionally biased region" description="Polar residues" evidence="3">
    <location>
        <begin position="638"/>
        <end position="649"/>
    </location>
</feature>